<evidence type="ECO:0000313" key="2">
    <source>
        <dbReference type="EMBL" id="KAG7496307.1"/>
    </source>
</evidence>
<sequence length="146" mass="16366">MTSMSDQREVEAAAPRASITSVFAVHTSASRFHTIITGSCLFLHRDPKRTCGAAGGRVLTEPRDIWTRFRRQRRGKSRGSASLTAAIRRGLESPQTESRDSRSSARLVHQHTRRSCRLHPPPAFSACSTVMLWRFIGEEKTQVSRC</sequence>
<evidence type="ECO:0000256" key="1">
    <source>
        <dbReference type="SAM" id="MobiDB-lite"/>
    </source>
</evidence>
<dbReference type="EMBL" id="JAGKHQ010000015">
    <property type="protein sequence ID" value="KAG7496307.1"/>
    <property type="molecule type" value="Genomic_DNA"/>
</dbReference>
<keyword evidence="3" id="KW-1185">Reference proteome</keyword>
<protein>
    <submittedName>
        <fullName evidence="2">Uncharacterized protein</fullName>
    </submittedName>
</protein>
<feature type="region of interest" description="Disordered" evidence="1">
    <location>
        <begin position="70"/>
        <end position="108"/>
    </location>
</feature>
<name>A0AAV6QX67_SOLSE</name>
<accession>A0AAV6QX67</accession>
<reference evidence="2 3" key="1">
    <citation type="journal article" date="2021" name="Sci. Rep.">
        <title>Chromosome anchoring in Senegalese sole (Solea senegalensis) reveals sex-associated markers and genome rearrangements in flatfish.</title>
        <authorList>
            <person name="Guerrero-Cozar I."/>
            <person name="Gomez-Garrido J."/>
            <person name="Berbel C."/>
            <person name="Martinez-Blanch J.F."/>
            <person name="Alioto T."/>
            <person name="Claros M.G."/>
            <person name="Gagnaire P.A."/>
            <person name="Manchado M."/>
        </authorList>
    </citation>
    <scope>NUCLEOTIDE SEQUENCE [LARGE SCALE GENOMIC DNA]</scope>
    <source>
        <strain evidence="2">Sse05_10M</strain>
    </source>
</reference>
<dbReference type="Proteomes" id="UP000693946">
    <property type="component" value="Linkage Group LG3"/>
</dbReference>
<proteinExistence type="predicted"/>
<evidence type="ECO:0000313" key="3">
    <source>
        <dbReference type="Proteomes" id="UP000693946"/>
    </source>
</evidence>
<dbReference type="AlphaFoldDB" id="A0AAV6QX67"/>
<comment type="caution">
    <text evidence="2">The sequence shown here is derived from an EMBL/GenBank/DDBJ whole genome shotgun (WGS) entry which is preliminary data.</text>
</comment>
<gene>
    <name evidence="2" type="ORF">JOB18_016527</name>
</gene>
<organism evidence="2 3">
    <name type="scientific">Solea senegalensis</name>
    <name type="common">Senegalese sole</name>
    <dbReference type="NCBI Taxonomy" id="28829"/>
    <lineage>
        <taxon>Eukaryota</taxon>
        <taxon>Metazoa</taxon>
        <taxon>Chordata</taxon>
        <taxon>Craniata</taxon>
        <taxon>Vertebrata</taxon>
        <taxon>Euteleostomi</taxon>
        <taxon>Actinopterygii</taxon>
        <taxon>Neopterygii</taxon>
        <taxon>Teleostei</taxon>
        <taxon>Neoteleostei</taxon>
        <taxon>Acanthomorphata</taxon>
        <taxon>Carangaria</taxon>
        <taxon>Pleuronectiformes</taxon>
        <taxon>Pleuronectoidei</taxon>
        <taxon>Soleidae</taxon>
        <taxon>Solea</taxon>
    </lineage>
</organism>